<dbReference type="AlphaFoldDB" id="A0A975XCU4"/>
<dbReference type="EMBL" id="OFSN01000015">
    <property type="protein sequence ID" value="SOY66117.1"/>
    <property type="molecule type" value="Genomic_DNA"/>
</dbReference>
<name>A0A975XCU4_9BURK</name>
<protein>
    <submittedName>
        <fullName evidence="2">Uncharacterized protein</fullName>
    </submittedName>
</protein>
<dbReference type="Proteomes" id="UP000257016">
    <property type="component" value="Unassembled WGS sequence"/>
</dbReference>
<evidence type="ECO:0000256" key="1">
    <source>
        <dbReference type="SAM" id="MobiDB-lite"/>
    </source>
</evidence>
<feature type="region of interest" description="Disordered" evidence="1">
    <location>
        <begin position="58"/>
        <end position="79"/>
    </location>
</feature>
<reference evidence="2 3" key="1">
    <citation type="submission" date="2018-01" db="EMBL/GenBank/DDBJ databases">
        <authorList>
            <person name="Clerissi C."/>
        </authorList>
    </citation>
    <scope>NUCLEOTIDE SEQUENCE [LARGE SCALE GENOMIC DNA]</scope>
    <source>
        <strain evidence="2">Cupriavidus taiwanensis LMG 19430</strain>
    </source>
</reference>
<comment type="caution">
    <text evidence="2">The sequence shown here is derived from an EMBL/GenBank/DDBJ whole genome shotgun (WGS) entry which is preliminary data.</text>
</comment>
<sequence>MPRLVRGFLLLEEVQTCGHSKTLQAFPVPAGYSLSRLRERAGVRAGAPTKCKRLMLAARRPSPPPLSRKRERGETTRYL</sequence>
<organism evidence="2 3">
    <name type="scientific">Cupriavidus taiwanensis</name>
    <dbReference type="NCBI Taxonomy" id="164546"/>
    <lineage>
        <taxon>Bacteria</taxon>
        <taxon>Pseudomonadati</taxon>
        <taxon>Pseudomonadota</taxon>
        <taxon>Betaproteobacteria</taxon>
        <taxon>Burkholderiales</taxon>
        <taxon>Burkholderiaceae</taxon>
        <taxon>Cupriavidus</taxon>
    </lineage>
</organism>
<accession>A0A975XCU4</accession>
<evidence type="ECO:0000313" key="2">
    <source>
        <dbReference type="EMBL" id="SOY66117.1"/>
    </source>
</evidence>
<proteinExistence type="predicted"/>
<gene>
    <name evidence="2" type="ORF">CBM2586_B10712</name>
</gene>
<evidence type="ECO:0000313" key="3">
    <source>
        <dbReference type="Proteomes" id="UP000257016"/>
    </source>
</evidence>